<dbReference type="RefSeq" id="WP_089036045.1">
    <property type="nucleotide sequence ID" value="NZ_CP022278.1"/>
</dbReference>
<dbReference type="Pfam" id="PF16747">
    <property type="entry name" value="Adhesin_E"/>
    <property type="match status" value="1"/>
</dbReference>
<evidence type="ECO:0000313" key="2">
    <source>
        <dbReference type="Proteomes" id="UP000198238"/>
    </source>
</evidence>
<keyword evidence="2" id="KW-1185">Reference proteome</keyword>
<organism evidence="1 2">
    <name type="scientific">Neisseria chenwenguii</name>
    <dbReference type="NCBI Taxonomy" id="1853278"/>
    <lineage>
        <taxon>Bacteria</taxon>
        <taxon>Pseudomonadati</taxon>
        <taxon>Pseudomonadota</taxon>
        <taxon>Betaproteobacteria</taxon>
        <taxon>Neisseriales</taxon>
        <taxon>Neisseriaceae</taxon>
        <taxon>Neisseria</taxon>
    </lineage>
</organism>
<accession>A0A220S2C5</accession>
<proteinExistence type="predicted"/>
<name>A0A220S2C5_9NEIS</name>
<dbReference type="OrthoDB" id="8602093at2"/>
<evidence type="ECO:0000313" key="1">
    <source>
        <dbReference type="EMBL" id="ASK27335.1"/>
    </source>
</evidence>
<dbReference type="KEGG" id="nei:BG910_05915"/>
<dbReference type="Proteomes" id="UP000198238">
    <property type="component" value="Chromosome"/>
</dbReference>
<dbReference type="AlphaFoldDB" id="A0A220S2C5"/>
<dbReference type="InterPro" id="IPR031939">
    <property type="entry name" value="Adhesin_E-like"/>
</dbReference>
<protein>
    <submittedName>
        <fullName evidence="1">Uncharacterized protein</fullName>
    </submittedName>
</protein>
<reference evidence="1 2" key="1">
    <citation type="submission" date="2017-06" db="EMBL/GenBank/DDBJ databases">
        <title>Neisseria chenwenguii sp. nov., isolated from the intestinal contents of Tibetan Plateau Pika in Yushu, Qinghai Province, China.</title>
        <authorList>
            <person name="Zhang G."/>
        </authorList>
    </citation>
    <scope>NUCLEOTIDE SEQUENCE [LARGE SCALE GENOMIC DNA]</scope>
    <source>
        <strain evidence="1 2">10023</strain>
    </source>
</reference>
<gene>
    <name evidence="1" type="ORF">BG910_05915</name>
</gene>
<dbReference type="EMBL" id="CP022278">
    <property type="protein sequence ID" value="ASK27335.1"/>
    <property type="molecule type" value="Genomic_DNA"/>
</dbReference>
<dbReference type="PROSITE" id="PS51257">
    <property type="entry name" value="PROKAR_LIPOPROTEIN"/>
    <property type="match status" value="1"/>
</dbReference>
<sequence length="148" mass="16106">MNLRFLRFAAAASLAALLTACTSSGTSGGSTSGNWSSIGTISDGNIKVSIDKNSIRKNGALATFRDKKVVSKADEEKFTNTPAYKTAIGEWEIHCTNKTYRLTSLKLFDKHDKVVSAQKYTAAALRPMSVMNGTITEKQYEEVCSKKL</sequence>